<dbReference type="PANTHER" id="PTHR36057">
    <property type="match status" value="1"/>
</dbReference>
<dbReference type="InterPro" id="IPR036249">
    <property type="entry name" value="Thioredoxin-like_sf"/>
</dbReference>
<dbReference type="InterPro" id="IPR010634">
    <property type="entry name" value="DUF1223"/>
</dbReference>
<feature type="chain" id="PRO_5045496409" evidence="1">
    <location>
        <begin position="26"/>
        <end position="253"/>
    </location>
</feature>
<organism evidence="2 3">
    <name type="scientific">Kaistia terrae</name>
    <dbReference type="NCBI Taxonomy" id="537017"/>
    <lineage>
        <taxon>Bacteria</taxon>
        <taxon>Pseudomonadati</taxon>
        <taxon>Pseudomonadota</taxon>
        <taxon>Alphaproteobacteria</taxon>
        <taxon>Hyphomicrobiales</taxon>
        <taxon>Kaistiaceae</taxon>
        <taxon>Kaistia</taxon>
    </lineage>
</organism>
<feature type="signal peptide" evidence="1">
    <location>
        <begin position="1"/>
        <end position="25"/>
    </location>
</feature>
<dbReference type="RefSeq" id="WP_266345908.1">
    <property type="nucleotide sequence ID" value="NZ_JAPKNH010000011.1"/>
</dbReference>
<dbReference type="PANTHER" id="PTHR36057:SF1">
    <property type="entry name" value="LIPOPROTEIN LIPID ATTACHMENT SITE-LIKE PROTEIN, PUTATIVE (DUF1223)-RELATED"/>
    <property type="match status" value="1"/>
</dbReference>
<dbReference type="Pfam" id="PF06764">
    <property type="entry name" value="DUF1223"/>
    <property type="match status" value="1"/>
</dbReference>
<keyword evidence="1" id="KW-0732">Signal</keyword>
<accession>A0ABW0PZJ6</accession>
<dbReference type="EMBL" id="JBHSML010000007">
    <property type="protein sequence ID" value="MFC5517207.1"/>
    <property type="molecule type" value="Genomic_DNA"/>
</dbReference>
<sequence>MFVPKSIWIVLAFGLSVMPALSASASDTKVTAVLELFTSQGCASCPPADEVLEDFSKRDDIVALSLPVDYWDYLGWKDTLASHEFTDRQKAYANARGDRQIYTPQMIVNGTTHVVGSDRTAIEAVLKSKPPLAIPVQMEMVRDAIHVRVSESPGLSIPQERKATIWLALYKRQVAVPVRTGENQDRTLQYYNVVTKLRPIAMWRGDAVDVDLPMSEYHQANADGCAILLQSETANGEPGEILGAAFSEKGAEW</sequence>
<evidence type="ECO:0000256" key="1">
    <source>
        <dbReference type="SAM" id="SignalP"/>
    </source>
</evidence>
<protein>
    <submittedName>
        <fullName evidence="2">DUF1223 domain-containing protein</fullName>
    </submittedName>
</protein>
<reference evidence="3" key="1">
    <citation type="journal article" date="2019" name="Int. J. Syst. Evol. Microbiol.">
        <title>The Global Catalogue of Microorganisms (GCM) 10K type strain sequencing project: providing services to taxonomists for standard genome sequencing and annotation.</title>
        <authorList>
            <consortium name="The Broad Institute Genomics Platform"/>
            <consortium name="The Broad Institute Genome Sequencing Center for Infectious Disease"/>
            <person name="Wu L."/>
            <person name="Ma J."/>
        </authorList>
    </citation>
    <scope>NUCLEOTIDE SEQUENCE [LARGE SCALE GENOMIC DNA]</scope>
    <source>
        <strain evidence="3">KACC 12633</strain>
    </source>
</reference>
<proteinExistence type="predicted"/>
<dbReference type="Proteomes" id="UP001596150">
    <property type="component" value="Unassembled WGS sequence"/>
</dbReference>
<evidence type="ECO:0000313" key="2">
    <source>
        <dbReference type="EMBL" id="MFC5517207.1"/>
    </source>
</evidence>
<gene>
    <name evidence="2" type="ORF">ACFPP9_15585</name>
</gene>
<dbReference type="SUPFAM" id="SSF52833">
    <property type="entry name" value="Thioredoxin-like"/>
    <property type="match status" value="1"/>
</dbReference>
<evidence type="ECO:0000313" key="3">
    <source>
        <dbReference type="Proteomes" id="UP001596150"/>
    </source>
</evidence>
<comment type="caution">
    <text evidence="2">The sequence shown here is derived from an EMBL/GenBank/DDBJ whole genome shotgun (WGS) entry which is preliminary data.</text>
</comment>
<keyword evidence="3" id="KW-1185">Reference proteome</keyword>
<name>A0ABW0PZJ6_9HYPH</name>